<organism evidence="1 2">
    <name type="scientific">Leucogyrophana mollusca</name>
    <dbReference type="NCBI Taxonomy" id="85980"/>
    <lineage>
        <taxon>Eukaryota</taxon>
        <taxon>Fungi</taxon>
        <taxon>Dikarya</taxon>
        <taxon>Basidiomycota</taxon>
        <taxon>Agaricomycotina</taxon>
        <taxon>Agaricomycetes</taxon>
        <taxon>Agaricomycetidae</taxon>
        <taxon>Boletales</taxon>
        <taxon>Boletales incertae sedis</taxon>
        <taxon>Leucogyrophana</taxon>
    </lineage>
</organism>
<gene>
    <name evidence="1" type="ORF">BV22DRAFT_1050210</name>
</gene>
<evidence type="ECO:0000313" key="1">
    <source>
        <dbReference type="EMBL" id="KAH7920615.1"/>
    </source>
</evidence>
<name>A0ACB8B522_9AGAM</name>
<reference evidence="1" key="1">
    <citation type="journal article" date="2021" name="New Phytol.">
        <title>Evolutionary innovations through gain and loss of genes in the ectomycorrhizal Boletales.</title>
        <authorList>
            <person name="Wu G."/>
            <person name="Miyauchi S."/>
            <person name="Morin E."/>
            <person name="Kuo A."/>
            <person name="Drula E."/>
            <person name="Varga T."/>
            <person name="Kohler A."/>
            <person name="Feng B."/>
            <person name="Cao Y."/>
            <person name="Lipzen A."/>
            <person name="Daum C."/>
            <person name="Hundley H."/>
            <person name="Pangilinan J."/>
            <person name="Johnson J."/>
            <person name="Barry K."/>
            <person name="LaButti K."/>
            <person name="Ng V."/>
            <person name="Ahrendt S."/>
            <person name="Min B."/>
            <person name="Choi I.G."/>
            <person name="Park H."/>
            <person name="Plett J.M."/>
            <person name="Magnuson J."/>
            <person name="Spatafora J.W."/>
            <person name="Nagy L.G."/>
            <person name="Henrissat B."/>
            <person name="Grigoriev I.V."/>
            <person name="Yang Z.L."/>
            <person name="Xu J."/>
            <person name="Martin F.M."/>
        </authorList>
    </citation>
    <scope>NUCLEOTIDE SEQUENCE</scope>
    <source>
        <strain evidence="1">KUC20120723A-06</strain>
    </source>
</reference>
<protein>
    <submittedName>
        <fullName evidence="1">Uncharacterized protein</fullName>
    </submittedName>
</protein>
<dbReference type="EMBL" id="MU266568">
    <property type="protein sequence ID" value="KAH7920615.1"/>
    <property type="molecule type" value="Genomic_DNA"/>
</dbReference>
<proteinExistence type="predicted"/>
<comment type="caution">
    <text evidence="1">The sequence shown here is derived from an EMBL/GenBank/DDBJ whole genome shotgun (WGS) entry which is preliminary data.</text>
</comment>
<dbReference type="Proteomes" id="UP000790709">
    <property type="component" value="Unassembled WGS sequence"/>
</dbReference>
<evidence type="ECO:0000313" key="2">
    <source>
        <dbReference type="Proteomes" id="UP000790709"/>
    </source>
</evidence>
<accession>A0ACB8B522</accession>
<sequence>MTRKGMVYKGLGVEPQARELRWSAGTTCFLTRDGVQAFQMPLSRIDSAKIAFKGPRKRPGGKFLSLEFDRESPFPSRSSMNGLGEERPTPFSENQILNVDSATLSTFADLRDQMLQLNVYVAALGTIKWKGGNDVEKDKICASVLSREERSIDCVTLLQDDPTVSRVTLQPLLSSAFCPLAFVPSDPQRKRQPFPENLLTNGGQFVINEIPVEALLHAVPQARITELPLSHSQQQDEDHDSTSNSEPSAPSTNRSSLNPILVL</sequence>
<keyword evidence="2" id="KW-1185">Reference proteome</keyword>